<dbReference type="EMBL" id="CP053435">
    <property type="protein sequence ID" value="QJW90690.1"/>
    <property type="molecule type" value="Genomic_DNA"/>
</dbReference>
<name>A0A6M5YBN5_9BACT</name>
<feature type="chain" id="PRO_5026839477" evidence="1">
    <location>
        <begin position="21"/>
        <end position="356"/>
    </location>
</feature>
<dbReference type="RefSeq" id="WP_171740534.1">
    <property type="nucleotide sequence ID" value="NZ_CP053435.1"/>
</dbReference>
<dbReference type="KEGG" id="stae:HNV11_15515"/>
<reference evidence="2 3" key="1">
    <citation type="submission" date="2020-05" db="EMBL/GenBank/DDBJ databases">
        <title>Genome sequencing of Spirosoma sp. TS118.</title>
        <authorList>
            <person name="Lee J.-H."/>
            <person name="Jeong S."/>
            <person name="Zhao L."/>
            <person name="Jung J.-H."/>
            <person name="Kim M.-K."/>
            <person name="Lim S."/>
        </authorList>
    </citation>
    <scope>NUCLEOTIDE SEQUENCE [LARGE SCALE GENOMIC DNA]</scope>
    <source>
        <strain evidence="2 3">TS118</strain>
    </source>
</reference>
<evidence type="ECO:0000313" key="2">
    <source>
        <dbReference type="EMBL" id="QJW90690.1"/>
    </source>
</evidence>
<gene>
    <name evidence="2" type="ORF">HNV11_15515</name>
</gene>
<dbReference type="AlphaFoldDB" id="A0A6M5YBN5"/>
<keyword evidence="1" id="KW-0732">Signal</keyword>
<feature type="signal peptide" evidence="1">
    <location>
        <begin position="1"/>
        <end position="20"/>
    </location>
</feature>
<dbReference type="PROSITE" id="PS51257">
    <property type="entry name" value="PROKAR_LIPOPROTEIN"/>
    <property type="match status" value="1"/>
</dbReference>
<dbReference type="InterPro" id="IPR025345">
    <property type="entry name" value="DUF4249"/>
</dbReference>
<keyword evidence="3" id="KW-1185">Reference proteome</keyword>
<dbReference type="Pfam" id="PF14054">
    <property type="entry name" value="DUF4249"/>
    <property type="match status" value="1"/>
</dbReference>
<accession>A0A6M5YBN5</accession>
<protein>
    <submittedName>
        <fullName evidence="2">DUF4249 domain-containing protein</fullName>
    </submittedName>
</protein>
<organism evidence="2 3">
    <name type="scientific">Spirosoma taeanense</name>
    <dbReference type="NCBI Taxonomy" id="2735870"/>
    <lineage>
        <taxon>Bacteria</taxon>
        <taxon>Pseudomonadati</taxon>
        <taxon>Bacteroidota</taxon>
        <taxon>Cytophagia</taxon>
        <taxon>Cytophagales</taxon>
        <taxon>Cytophagaceae</taxon>
        <taxon>Spirosoma</taxon>
    </lineage>
</organism>
<evidence type="ECO:0000256" key="1">
    <source>
        <dbReference type="SAM" id="SignalP"/>
    </source>
</evidence>
<dbReference type="Proteomes" id="UP000502756">
    <property type="component" value="Chromosome"/>
</dbReference>
<proteinExistence type="predicted"/>
<sequence length="356" mass="39811">MKNRLRSLLYGLGLSATMFACVTEYQPESLSIPPSLVVEGQITDQPGPYTVRLTRTANYSIRSINLLETGATVTIEDNRGNRETLREQSPGGVYVSRANGIQGVAGRSYRIVIQTKAGKRYESDAEVLQSAPPIQKLYTEYRNEPVPNSPVRKQSWKVYLDTKDPETTGNYYRWEWAHYEAISVCQKTLPRNSQVYIGIYCCTPCWDITRCFNCISVSSDADVNGKAISGQYIMSAPYTSTAPYYVEVQQQAISKGAYAFWRSVSQLVNSTGGLFDPAPSSVQGNLRCVSDPNELVYGYFGATGISEQYIYVDRSNGQGLPETDLPVNVPYPSTPACIECENSLYRTPNKPRWWVY</sequence>
<evidence type="ECO:0000313" key="3">
    <source>
        <dbReference type="Proteomes" id="UP000502756"/>
    </source>
</evidence>